<sequence length="72" mass="8162">MAVTGTPSVKKTKKAVTIVVQKKDEKKNQSAFDQEFAEPLDEHSVEERERAQRTGDSEKQTNGLNNQNHQNH</sequence>
<comment type="caution">
    <text evidence="2">The sequence shown here is derived from an EMBL/GenBank/DDBJ whole genome shotgun (WGS) entry which is preliminary data.</text>
</comment>
<accession>A0A0U1QRZ8</accession>
<dbReference type="EMBL" id="AFVQ02000029">
    <property type="protein sequence ID" value="KLI03558.1"/>
    <property type="molecule type" value="Genomic_DNA"/>
</dbReference>
<proteinExistence type="predicted"/>
<name>A0A0U1QRZ8_9BACL</name>
<protein>
    <submittedName>
        <fullName evidence="2">Uncharacterized protein</fullName>
    </submittedName>
</protein>
<feature type="region of interest" description="Disordered" evidence="1">
    <location>
        <begin position="24"/>
        <end position="72"/>
    </location>
</feature>
<evidence type="ECO:0000313" key="3">
    <source>
        <dbReference type="Proteomes" id="UP000035553"/>
    </source>
</evidence>
<dbReference type="Proteomes" id="UP000035553">
    <property type="component" value="Unassembled WGS sequence"/>
</dbReference>
<reference evidence="2 3" key="1">
    <citation type="journal article" date="2011" name="J. Bacteriol.">
        <title>Draft genome sequence of Sporolactobacillus inulinus strain CASD, an efficient D-lactic acid-producing bacterium with high-concentration lactate tolerance capability.</title>
        <authorList>
            <person name="Yu B."/>
            <person name="Su F."/>
            <person name="Wang L."/>
            <person name="Xu K."/>
            <person name="Zhao B."/>
            <person name="Xu P."/>
        </authorList>
    </citation>
    <scope>NUCLEOTIDE SEQUENCE [LARGE SCALE GENOMIC DNA]</scope>
    <source>
        <strain evidence="2 3">CASD</strain>
    </source>
</reference>
<feature type="compositionally biased region" description="Polar residues" evidence="1">
    <location>
        <begin position="60"/>
        <end position="72"/>
    </location>
</feature>
<evidence type="ECO:0000313" key="2">
    <source>
        <dbReference type="EMBL" id="KLI03558.1"/>
    </source>
</evidence>
<keyword evidence="3" id="KW-1185">Reference proteome</keyword>
<dbReference type="AlphaFoldDB" id="A0A0U1QRZ8"/>
<organism evidence="2 3">
    <name type="scientific">Sporolactobacillus inulinus CASD</name>
    <dbReference type="NCBI Taxonomy" id="1069536"/>
    <lineage>
        <taxon>Bacteria</taxon>
        <taxon>Bacillati</taxon>
        <taxon>Bacillota</taxon>
        <taxon>Bacilli</taxon>
        <taxon>Bacillales</taxon>
        <taxon>Sporolactobacillaceae</taxon>
        <taxon>Sporolactobacillus</taxon>
    </lineage>
</organism>
<feature type="compositionally biased region" description="Basic and acidic residues" evidence="1">
    <location>
        <begin position="40"/>
        <end position="59"/>
    </location>
</feature>
<evidence type="ECO:0000256" key="1">
    <source>
        <dbReference type="SAM" id="MobiDB-lite"/>
    </source>
</evidence>
<gene>
    <name evidence="2" type="ORF">SINU_02210</name>
</gene>